<evidence type="ECO:0000256" key="3">
    <source>
        <dbReference type="ARBA" id="ARBA00022692"/>
    </source>
</evidence>
<keyword evidence="6 7" id="KW-0472">Membrane</keyword>
<protein>
    <submittedName>
        <fullName evidence="8">Divalent metal cation transporter</fullName>
    </submittedName>
</protein>
<dbReference type="EMBL" id="MUTJ01000099">
    <property type="protein sequence ID" value="ONU76566.1"/>
    <property type="molecule type" value="Genomic_DNA"/>
</dbReference>
<feature type="transmembrane region" description="Helical" evidence="7">
    <location>
        <begin position="341"/>
        <end position="359"/>
    </location>
</feature>
<dbReference type="PRINTS" id="PR00447">
    <property type="entry name" value="NATRESASSCMP"/>
</dbReference>
<evidence type="ECO:0000313" key="9">
    <source>
        <dbReference type="Proteomes" id="UP000188543"/>
    </source>
</evidence>
<proteinExistence type="predicted"/>
<accession>A0A1V2VVF9</accession>
<evidence type="ECO:0000256" key="6">
    <source>
        <dbReference type="ARBA" id="ARBA00023136"/>
    </source>
</evidence>
<organism evidence="8 9">
    <name type="scientific">Burkholderia cenocepacia</name>
    <dbReference type="NCBI Taxonomy" id="95486"/>
    <lineage>
        <taxon>Bacteria</taxon>
        <taxon>Pseudomonadati</taxon>
        <taxon>Pseudomonadota</taxon>
        <taxon>Betaproteobacteria</taxon>
        <taxon>Burkholderiales</taxon>
        <taxon>Burkholderiaceae</taxon>
        <taxon>Burkholderia</taxon>
        <taxon>Burkholderia cepacia complex</taxon>
    </lineage>
</organism>
<feature type="transmembrane region" description="Helical" evidence="7">
    <location>
        <begin position="27"/>
        <end position="45"/>
    </location>
</feature>
<keyword evidence="3 7" id="KW-0812">Transmembrane</keyword>
<sequence length="435" mass="46046">MATLDRNVATERTATDMREGLAGRRRGPLAALSFAGPAVVASVAYMDPGNFATNIRAGAQFGYTLLWVVLMANGIAMLFQSLSARLGIVTGRNLAELCRLHFPRPVVVGMWVASELAAMATELAEFLGGAIALSLLFDLPTFAGMFVMALATYAILLADRNGFRPMEIAVSVFVGVTGLCYLAEMFIAPVAWAEVGWHAVVPEWPRGDALTVSVGIVGATIMPHALFLHSGLTQRRASGLDRARRRMMVRFSDREVVAALSVAGAINMAMIVMASAAFHAGHRDVAEIETAYRMLTPLLGPAAATCFLVSLMSAGISSSVVGTMAGQMIMQGFVGFRIPVWLRRLVTMAPAFVVVGMGVDSMQALVISQVVLSVVLPVPMLALVYFCGRRDVMGAFTSGRIARCAARGATAVVVVLNVVLLARPVGAIVARLGGN</sequence>
<feature type="transmembrane region" description="Helical" evidence="7">
    <location>
        <begin position="105"/>
        <end position="124"/>
    </location>
</feature>
<dbReference type="PANTHER" id="PTHR11706">
    <property type="entry name" value="SOLUTE CARRIER PROTEIN FAMILY 11 MEMBER"/>
    <property type="match status" value="1"/>
</dbReference>
<dbReference type="GO" id="GO:0015293">
    <property type="term" value="F:symporter activity"/>
    <property type="evidence" value="ECO:0007669"/>
    <property type="project" value="UniProtKB-KW"/>
</dbReference>
<name>A0A1V2VVF9_9BURK</name>
<dbReference type="NCBIfam" id="NF001923">
    <property type="entry name" value="PRK00701.1"/>
    <property type="match status" value="1"/>
</dbReference>
<keyword evidence="5 7" id="KW-1133">Transmembrane helix</keyword>
<feature type="transmembrane region" description="Helical" evidence="7">
    <location>
        <begin position="212"/>
        <end position="235"/>
    </location>
</feature>
<evidence type="ECO:0000256" key="4">
    <source>
        <dbReference type="ARBA" id="ARBA00022847"/>
    </source>
</evidence>
<dbReference type="Pfam" id="PF01566">
    <property type="entry name" value="Nramp"/>
    <property type="match status" value="1"/>
</dbReference>
<feature type="transmembrane region" description="Helical" evidence="7">
    <location>
        <begin position="365"/>
        <end position="387"/>
    </location>
</feature>
<dbReference type="RefSeq" id="WP_060214559.1">
    <property type="nucleotide sequence ID" value="NZ_CADETK010000016.1"/>
</dbReference>
<dbReference type="GO" id="GO:0034755">
    <property type="term" value="P:iron ion transmembrane transport"/>
    <property type="evidence" value="ECO:0007669"/>
    <property type="project" value="TreeGrafter"/>
</dbReference>
<feature type="transmembrane region" description="Helical" evidence="7">
    <location>
        <begin position="408"/>
        <end position="430"/>
    </location>
</feature>
<dbReference type="GO" id="GO:0005384">
    <property type="term" value="F:manganese ion transmembrane transporter activity"/>
    <property type="evidence" value="ECO:0007669"/>
    <property type="project" value="TreeGrafter"/>
</dbReference>
<keyword evidence="4" id="KW-0769">Symport</keyword>
<gene>
    <name evidence="8" type="ORF">A8E72_33545</name>
</gene>
<dbReference type="PANTHER" id="PTHR11706:SF33">
    <property type="entry name" value="NATURAL RESISTANCE-ASSOCIATED MACROPHAGE PROTEIN 2"/>
    <property type="match status" value="1"/>
</dbReference>
<feature type="transmembrane region" description="Helical" evidence="7">
    <location>
        <begin position="168"/>
        <end position="192"/>
    </location>
</feature>
<evidence type="ECO:0000256" key="1">
    <source>
        <dbReference type="ARBA" id="ARBA00004141"/>
    </source>
</evidence>
<comment type="subcellular location">
    <subcellularLocation>
        <location evidence="1">Membrane</location>
        <topology evidence="1">Multi-pass membrane protein</topology>
    </subcellularLocation>
</comment>
<feature type="transmembrane region" description="Helical" evidence="7">
    <location>
        <begin position="256"/>
        <end position="278"/>
    </location>
</feature>
<dbReference type="NCBIfam" id="NF037982">
    <property type="entry name" value="Nramp_1"/>
    <property type="match status" value="1"/>
</dbReference>
<feature type="transmembrane region" description="Helical" evidence="7">
    <location>
        <begin position="298"/>
        <end position="321"/>
    </location>
</feature>
<dbReference type="GO" id="GO:0015086">
    <property type="term" value="F:cadmium ion transmembrane transporter activity"/>
    <property type="evidence" value="ECO:0007669"/>
    <property type="project" value="TreeGrafter"/>
</dbReference>
<dbReference type="NCBIfam" id="TIGR01197">
    <property type="entry name" value="nramp"/>
    <property type="match status" value="1"/>
</dbReference>
<evidence type="ECO:0000256" key="2">
    <source>
        <dbReference type="ARBA" id="ARBA00022448"/>
    </source>
</evidence>
<evidence type="ECO:0000256" key="7">
    <source>
        <dbReference type="SAM" id="Phobius"/>
    </source>
</evidence>
<feature type="transmembrane region" description="Helical" evidence="7">
    <location>
        <begin position="65"/>
        <end position="84"/>
    </location>
</feature>
<keyword evidence="2" id="KW-0813">Transport</keyword>
<dbReference type="OrthoDB" id="9787548at2"/>
<dbReference type="Proteomes" id="UP000188543">
    <property type="component" value="Unassembled WGS sequence"/>
</dbReference>
<evidence type="ECO:0000313" key="8">
    <source>
        <dbReference type="EMBL" id="ONU76566.1"/>
    </source>
</evidence>
<dbReference type="AlphaFoldDB" id="A0A1V2VVF9"/>
<feature type="transmembrane region" description="Helical" evidence="7">
    <location>
        <begin position="130"/>
        <end position="156"/>
    </location>
</feature>
<comment type="caution">
    <text evidence="8">The sequence shown here is derived from an EMBL/GenBank/DDBJ whole genome shotgun (WGS) entry which is preliminary data.</text>
</comment>
<reference evidence="8 9" key="1">
    <citation type="submission" date="2016-08" db="EMBL/GenBank/DDBJ databases">
        <authorList>
            <person name="Seilhamer J.J."/>
        </authorList>
    </citation>
    <scope>NUCLEOTIDE SEQUENCE [LARGE SCALE GENOMIC DNA]</scope>
    <source>
        <strain evidence="8 9">VC14762</strain>
    </source>
</reference>
<evidence type="ECO:0000256" key="5">
    <source>
        <dbReference type="ARBA" id="ARBA00022989"/>
    </source>
</evidence>
<dbReference type="GO" id="GO:0005886">
    <property type="term" value="C:plasma membrane"/>
    <property type="evidence" value="ECO:0007669"/>
    <property type="project" value="TreeGrafter"/>
</dbReference>
<dbReference type="InterPro" id="IPR001046">
    <property type="entry name" value="NRAMP_fam"/>
</dbReference>